<proteinExistence type="predicted"/>
<evidence type="ECO:0000313" key="2">
    <source>
        <dbReference type="Proteomes" id="UP001279642"/>
    </source>
</evidence>
<organism evidence="1 2">
    <name type="scientific">Dongia soli</name>
    <dbReference type="NCBI Taxonomy" id="600628"/>
    <lineage>
        <taxon>Bacteria</taxon>
        <taxon>Pseudomonadati</taxon>
        <taxon>Pseudomonadota</taxon>
        <taxon>Alphaproteobacteria</taxon>
        <taxon>Rhodospirillales</taxon>
        <taxon>Dongiaceae</taxon>
        <taxon>Dongia</taxon>
    </lineage>
</organism>
<dbReference type="RefSeq" id="WP_320510934.1">
    <property type="nucleotide sequence ID" value="NZ_JAXCLW010000015.1"/>
</dbReference>
<dbReference type="EMBL" id="JAXCLW010000015">
    <property type="protein sequence ID" value="MDY0885863.1"/>
    <property type="molecule type" value="Genomic_DNA"/>
</dbReference>
<comment type="caution">
    <text evidence="1">The sequence shown here is derived from an EMBL/GenBank/DDBJ whole genome shotgun (WGS) entry which is preliminary data.</text>
</comment>
<name>A0ABU5EI28_9PROT</name>
<reference evidence="1 2" key="1">
    <citation type="journal article" date="2016" name="Antonie Van Leeuwenhoek">
        <title>Dongia soli sp. nov., isolated from soil from Dokdo, Korea.</title>
        <authorList>
            <person name="Kim D.U."/>
            <person name="Lee H."/>
            <person name="Kim H."/>
            <person name="Kim S.G."/>
            <person name="Ka J.O."/>
        </authorList>
    </citation>
    <scope>NUCLEOTIDE SEQUENCE [LARGE SCALE GENOMIC DNA]</scope>
    <source>
        <strain evidence="1 2">D78</strain>
    </source>
</reference>
<evidence type="ECO:0000313" key="1">
    <source>
        <dbReference type="EMBL" id="MDY0885863.1"/>
    </source>
</evidence>
<keyword evidence="2" id="KW-1185">Reference proteome</keyword>
<sequence length="89" mass="9901">MELALAEQIDLPKDLTDEEQRSLCFKMFNKFWHQASSQGIAFDTVGTMSISATLFALIAKHGPDTTAEFLDDLAKSVRSGEFQLSPKPH</sequence>
<accession>A0ABU5EI28</accession>
<protein>
    <submittedName>
        <fullName evidence="1">Uncharacterized protein</fullName>
    </submittedName>
</protein>
<dbReference type="Proteomes" id="UP001279642">
    <property type="component" value="Unassembled WGS sequence"/>
</dbReference>
<gene>
    <name evidence="1" type="ORF">SMD27_23710</name>
</gene>